<name>A0ABR6GRC1_9BURK</name>
<dbReference type="RefSeq" id="WP_088448733.1">
    <property type="nucleotide sequence ID" value="NZ_JACHXO010000001.1"/>
</dbReference>
<comment type="caution">
    <text evidence="1">The sequence shown here is derived from an EMBL/GenBank/DDBJ whole genome shotgun (WGS) entry which is preliminary data.</text>
</comment>
<organism evidence="1 2">
    <name type="scientific">Roseateles terrae</name>
    <dbReference type="NCBI Taxonomy" id="431060"/>
    <lineage>
        <taxon>Bacteria</taxon>
        <taxon>Pseudomonadati</taxon>
        <taxon>Pseudomonadota</taxon>
        <taxon>Betaproteobacteria</taxon>
        <taxon>Burkholderiales</taxon>
        <taxon>Sphaerotilaceae</taxon>
        <taxon>Roseateles</taxon>
    </lineage>
</organism>
<reference evidence="1 2" key="1">
    <citation type="submission" date="2020-08" db="EMBL/GenBank/DDBJ databases">
        <title>Genomic Encyclopedia of Type Strains, Phase III (KMG-III): the genomes of soil and plant-associated and newly described type strains.</title>
        <authorList>
            <person name="Whitman W."/>
        </authorList>
    </citation>
    <scope>NUCLEOTIDE SEQUENCE [LARGE SCALE GENOMIC DNA]</scope>
    <source>
        <strain evidence="1 2">CECT 7247</strain>
    </source>
</reference>
<protein>
    <recommendedName>
        <fullName evidence="3">PIN domain-containing protein</fullName>
    </recommendedName>
</protein>
<evidence type="ECO:0000313" key="2">
    <source>
        <dbReference type="Proteomes" id="UP000574369"/>
    </source>
</evidence>
<proteinExistence type="predicted"/>
<accession>A0ABR6GRC1</accession>
<dbReference type="EMBL" id="JACHXO010000001">
    <property type="protein sequence ID" value="MBB3193708.1"/>
    <property type="molecule type" value="Genomic_DNA"/>
</dbReference>
<dbReference type="Proteomes" id="UP000574369">
    <property type="component" value="Unassembled WGS sequence"/>
</dbReference>
<gene>
    <name evidence="1" type="ORF">FHS28_001073</name>
</gene>
<evidence type="ECO:0008006" key="3">
    <source>
        <dbReference type="Google" id="ProtNLM"/>
    </source>
</evidence>
<sequence length="75" mass="8436">MTLHDTLVVLDTCVLLRLRLADVLMDLRAEKVFAAHWTPEIDQEFLRTWHRGTGSYSQGLAAHRGGVETSSILTD</sequence>
<keyword evidence="2" id="KW-1185">Reference proteome</keyword>
<evidence type="ECO:0000313" key="1">
    <source>
        <dbReference type="EMBL" id="MBB3193708.1"/>
    </source>
</evidence>